<dbReference type="Pfam" id="PF00027">
    <property type="entry name" value="cNMP_binding"/>
    <property type="match status" value="1"/>
</dbReference>
<evidence type="ECO:0000313" key="5">
    <source>
        <dbReference type="Proteomes" id="UP000188324"/>
    </source>
</evidence>
<gene>
    <name evidence="4" type="ORF">RPIT_14135</name>
</gene>
<dbReference type="Gene3D" id="2.60.120.10">
    <property type="entry name" value="Jelly Rolls"/>
    <property type="match status" value="1"/>
</dbReference>
<keyword evidence="5" id="KW-1185">Reference proteome</keyword>
<dbReference type="SUPFAM" id="SSF46785">
    <property type="entry name" value="Winged helix' DNA-binding domain"/>
    <property type="match status" value="1"/>
</dbReference>
<evidence type="ECO:0000256" key="3">
    <source>
        <dbReference type="ARBA" id="ARBA00023163"/>
    </source>
</evidence>
<dbReference type="InterPro" id="IPR036390">
    <property type="entry name" value="WH_DNA-bd_sf"/>
</dbReference>
<proteinExistence type="predicted"/>
<dbReference type="PROSITE" id="PS51063">
    <property type="entry name" value="HTH_CRP_2"/>
    <property type="match status" value="1"/>
</dbReference>
<dbReference type="GO" id="GO:0005829">
    <property type="term" value="C:cytosol"/>
    <property type="evidence" value="ECO:0007669"/>
    <property type="project" value="TreeGrafter"/>
</dbReference>
<dbReference type="InterPro" id="IPR000595">
    <property type="entry name" value="cNMP-bd_dom"/>
</dbReference>
<dbReference type="STRING" id="1610493.RPIT_14135"/>
<accession>A0A1Q2CI61</accession>
<dbReference type="PANTHER" id="PTHR24567:SF26">
    <property type="entry name" value="REGULATORY PROTEIN YEIL"/>
    <property type="match status" value="1"/>
</dbReference>
<keyword evidence="3" id="KW-0804">Transcription</keyword>
<evidence type="ECO:0000256" key="1">
    <source>
        <dbReference type="ARBA" id="ARBA00023015"/>
    </source>
</evidence>
<dbReference type="PROSITE" id="PS50042">
    <property type="entry name" value="CNMP_BINDING_3"/>
    <property type="match status" value="1"/>
</dbReference>
<name>A0A1Q2CI61_9ACTN</name>
<dbReference type="RefSeq" id="WP_077344007.1">
    <property type="nucleotide sequence ID" value="NZ_CP019605.1"/>
</dbReference>
<dbReference type="InterPro" id="IPR036388">
    <property type="entry name" value="WH-like_DNA-bd_sf"/>
</dbReference>
<dbReference type="SUPFAM" id="SSF51206">
    <property type="entry name" value="cAMP-binding domain-like"/>
    <property type="match status" value="1"/>
</dbReference>
<keyword evidence="2" id="KW-0238">DNA-binding</keyword>
<dbReference type="KEGG" id="tfl:RPIT_14135"/>
<dbReference type="PRINTS" id="PR00034">
    <property type="entry name" value="HTHCRP"/>
</dbReference>
<dbReference type="OrthoDB" id="156829at2"/>
<dbReference type="CDD" id="cd00038">
    <property type="entry name" value="CAP_ED"/>
    <property type="match status" value="1"/>
</dbReference>
<organism evidence="4 5">
    <name type="scientific">Tessaracoccus flavus</name>
    <dbReference type="NCBI Taxonomy" id="1610493"/>
    <lineage>
        <taxon>Bacteria</taxon>
        <taxon>Bacillati</taxon>
        <taxon>Actinomycetota</taxon>
        <taxon>Actinomycetes</taxon>
        <taxon>Propionibacteriales</taxon>
        <taxon>Propionibacteriaceae</taxon>
        <taxon>Tessaracoccus</taxon>
    </lineage>
</organism>
<dbReference type="Proteomes" id="UP000188324">
    <property type="component" value="Chromosome"/>
</dbReference>
<dbReference type="InterPro" id="IPR050397">
    <property type="entry name" value="Env_Response_Regulators"/>
</dbReference>
<dbReference type="GO" id="GO:0003677">
    <property type="term" value="F:DNA binding"/>
    <property type="evidence" value="ECO:0007669"/>
    <property type="project" value="UniProtKB-KW"/>
</dbReference>
<dbReference type="EMBL" id="CP019605">
    <property type="protein sequence ID" value="AQP45802.1"/>
    <property type="molecule type" value="Genomic_DNA"/>
</dbReference>
<dbReference type="SMART" id="SM00419">
    <property type="entry name" value="HTH_CRP"/>
    <property type="match status" value="1"/>
</dbReference>
<evidence type="ECO:0000313" key="4">
    <source>
        <dbReference type="EMBL" id="AQP45802.1"/>
    </source>
</evidence>
<keyword evidence="1" id="KW-0805">Transcription regulation</keyword>
<dbReference type="InterPro" id="IPR012318">
    <property type="entry name" value="HTH_CRP"/>
</dbReference>
<dbReference type="InterPro" id="IPR018490">
    <property type="entry name" value="cNMP-bd_dom_sf"/>
</dbReference>
<dbReference type="SMART" id="SM00100">
    <property type="entry name" value="cNMP"/>
    <property type="match status" value="1"/>
</dbReference>
<sequence length="225" mass="24760">MSEDTCVAKVPIFRGLTPEEQREVADFARPVMASPNEQVMTAGSSRRRLLVVHSGRVRVVHLLPNGREHVVRVLGEGDVVGEDAFVLGRRPTHYAYADTDAQLCTFDHDDLARLVARYPGIALRMLQIQSERLANAERMLASMGGAEVGTRLAAYLLDLPSRQSDEGVLVELPMAKKDVASYLGTSPETLSRRLREFVDAGSIELRGRRGVLIRDVDALLTQAAL</sequence>
<dbReference type="AlphaFoldDB" id="A0A1Q2CI61"/>
<dbReference type="Gene3D" id="1.10.10.10">
    <property type="entry name" value="Winged helix-like DNA-binding domain superfamily/Winged helix DNA-binding domain"/>
    <property type="match status" value="1"/>
</dbReference>
<dbReference type="PANTHER" id="PTHR24567">
    <property type="entry name" value="CRP FAMILY TRANSCRIPTIONAL REGULATORY PROTEIN"/>
    <property type="match status" value="1"/>
</dbReference>
<dbReference type="InterPro" id="IPR014710">
    <property type="entry name" value="RmlC-like_jellyroll"/>
</dbReference>
<dbReference type="GO" id="GO:0003700">
    <property type="term" value="F:DNA-binding transcription factor activity"/>
    <property type="evidence" value="ECO:0007669"/>
    <property type="project" value="TreeGrafter"/>
</dbReference>
<reference evidence="4 5" key="1">
    <citation type="journal article" date="2016" name="Int. J. Syst. Evol. Microbiol.">
        <title>Tessaracoccus flavus sp. nov., isolated from the drainage system of a lindane-producing factory.</title>
        <authorList>
            <person name="Kumari R."/>
            <person name="Singh P."/>
            <person name="Schumann P."/>
            <person name="Lal R."/>
        </authorList>
    </citation>
    <scope>NUCLEOTIDE SEQUENCE [LARGE SCALE GENOMIC DNA]</scope>
    <source>
        <strain evidence="4 5">RP1T</strain>
    </source>
</reference>
<dbReference type="CDD" id="cd00092">
    <property type="entry name" value="HTH_CRP"/>
    <property type="match status" value="1"/>
</dbReference>
<protein>
    <submittedName>
        <fullName evidence="4">Uncharacterized protein</fullName>
    </submittedName>
</protein>
<dbReference type="Pfam" id="PF13545">
    <property type="entry name" value="HTH_Crp_2"/>
    <property type="match status" value="1"/>
</dbReference>
<evidence type="ECO:0000256" key="2">
    <source>
        <dbReference type="ARBA" id="ARBA00023125"/>
    </source>
</evidence>